<dbReference type="InterPro" id="IPR029058">
    <property type="entry name" value="AB_hydrolase_fold"/>
</dbReference>
<reference evidence="4 5" key="1">
    <citation type="submission" date="2014-07" db="EMBL/GenBank/DDBJ databases">
        <authorList>
            <person name="Lee K."/>
            <person name="Lim J.Y."/>
            <person name="Hwang I."/>
        </authorList>
    </citation>
    <scope>NUCLEOTIDE SEQUENCE [LARGE SCALE GENOMIC DNA]</scope>
    <source>
        <strain evidence="4 5">KL28</strain>
    </source>
</reference>
<evidence type="ECO:0000256" key="1">
    <source>
        <dbReference type="ARBA" id="ARBA00008645"/>
    </source>
</evidence>
<dbReference type="EMBL" id="CP009048">
    <property type="protein sequence ID" value="AIL61530.1"/>
    <property type="molecule type" value="Genomic_DNA"/>
</dbReference>
<sequence length="308" mass="34083">MSPGHSGRDQSLDVNGNHFALRTWGNERGHPVLALHGWLDNAASFERIAPLLRDCFVVAPDLAGHGRSQHRRADSGYYLWEHADDMNALVDCLGWKRFSVLGHSMGTGVASILAAMSRGIDSMVFIDGMGAPFTVDDGNTVEHMRKAQRLLRLALRTRLHGFSGPEEAQFSSLEAAINERRNSIDGSLCAEGARLLALRDLLNLGHGFRWRHDPRLVLPEPLQLTERQACEFLQQISCPLHVLLGRQGLFTGNAFDKRKNAMPADTRVHWHDGGHHFHLDAPTPALIEQLNAALGLGDSGPRQRLVNE</sequence>
<dbReference type="InterPro" id="IPR050266">
    <property type="entry name" value="AB_hydrolase_sf"/>
</dbReference>
<name>A0A077FAG8_9PSED</name>
<accession>A0A077FAG8</accession>
<comment type="similarity">
    <text evidence="1">Belongs to the AB hydrolase superfamily.</text>
</comment>
<keyword evidence="2 4" id="KW-0378">Hydrolase</keyword>
<evidence type="ECO:0000259" key="3">
    <source>
        <dbReference type="Pfam" id="PF00561"/>
    </source>
</evidence>
<evidence type="ECO:0000313" key="4">
    <source>
        <dbReference type="EMBL" id="AIL61530.1"/>
    </source>
</evidence>
<dbReference type="PANTHER" id="PTHR43798">
    <property type="entry name" value="MONOACYLGLYCEROL LIPASE"/>
    <property type="match status" value="1"/>
</dbReference>
<gene>
    <name evidence="4" type="ORF">PSAKL28_23170</name>
</gene>
<dbReference type="Gene3D" id="3.40.50.1820">
    <property type="entry name" value="alpha/beta hydrolase"/>
    <property type="match status" value="1"/>
</dbReference>
<proteinExistence type="inferred from homology"/>
<dbReference type="eggNOG" id="COG0596">
    <property type="taxonomic scope" value="Bacteria"/>
</dbReference>
<dbReference type="KEGG" id="palk:PSAKL28_23170"/>
<organism evidence="4 5">
    <name type="scientific">Pseudomonas alkylphenolica</name>
    <dbReference type="NCBI Taxonomy" id="237609"/>
    <lineage>
        <taxon>Bacteria</taxon>
        <taxon>Pseudomonadati</taxon>
        <taxon>Pseudomonadota</taxon>
        <taxon>Gammaproteobacteria</taxon>
        <taxon>Pseudomonadales</taxon>
        <taxon>Pseudomonadaceae</taxon>
        <taxon>Pseudomonas</taxon>
    </lineage>
</organism>
<dbReference type="Pfam" id="PF00561">
    <property type="entry name" value="Abhydrolase_1"/>
    <property type="match status" value="1"/>
</dbReference>
<protein>
    <submittedName>
        <fullName evidence="4">Alpha/beta hydrolase fold family protein</fullName>
    </submittedName>
</protein>
<evidence type="ECO:0000256" key="2">
    <source>
        <dbReference type="ARBA" id="ARBA00022801"/>
    </source>
</evidence>
<dbReference type="OrthoDB" id="149912at2"/>
<dbReference type="RefSeq" id="WP_038610410.1">
    <property type="nucleotide sequence ID" value="NZ_CP009048.1"/>
</dbReference>
<dbReference type="AlphaFoldDB" id="A0A077FAG8"/>
<dbReference type="Proteomes" id="UP000028931">
    <property type="component" value="Chromosome"/>
</dbReference>
<dbReference type="InterPro" id="IPR000073">
    <property type="entry name" value="AB_hydrolase_1"/>
</dbReference>
<dbReference type="SUPFAM" id="SSF53474">
    <property type="entry name" value="alpha/beta-Hydrolases"/>
    <property type="match status" value="1"/>
</dbReference>
<feature type="domain" description="AB hydrolase-1" evidence="3">
    <location>
        <begin position="31"/>
        <end position="139"/>
    </location>
</feature>
<evidence type="ECO:0000313" key="5">
    <source>
        <dbReference type="Proteomes" id="UP000028931"/>
    </source>
</evidence>
<dbReference type="GO" id="GO:0016020">
    <property type="term" value="C:membrane"/>
    <property type="evidence" value="ECO:0007669"/>
    <property type="project" value="TreeGrafter"/>
</dbReference>
<dbReference type="HOGENOM" id="CLU_020336_8_2_6"/>
<dbReference type="GO" id="GO:0016787">
    <property type="term" value="F:hydrolase activity"/>
    <property type="evidence" value="ECO:0007669"/>
    <property type="project" value="UniProtKB-KW"/>
</dbReference>
<dbReference type="PANTHER" id="PTHR43798:SF14">
    <property type="entry name" value="SERINE HYDROLASE-LIKE PROTEIN DDB_G0286239"/>
    <property type="match status" value="1"/>
</dbReference>